<keyword evidence="1 2" id="KW-0175">Coiled coil</keyword>
<dbReference type="OrthoDB" id="2436455at2759"/>
<evidence type="ECO:0000313" key="5">
    <source>
        <dbReference type="EnsemblMetazoa" id="SCAU004646-PC"/>
    </source>
</evidence>
<keyword evidence="4" id="KW-1133">Transmembrane helix</keyword>
<evidence type="ECO:0000256" key="1">
    <source>
        <dbReference type="ARBA" id="ARBA00023054"/>
    </source>
</evidence>
<dbReference type="PANTHER" id="PTHR23160">
    <property type="entry name" value="SYNAPTONEMAL COMPLEX PROTEIN-RELATED"/>
    <property type="match status" value="1"/>
</dbReference>
<feature type="compositionally biased region" description="Polar residues" evidence="3">
    <location>
        <begin position="2669"/>
        <end position="2683"/>
    </location>
</feature>
<feature type="coiled-coil region" evidence="2">
    <location>
        <begin position="513"/>
        <end position="547"/>
    </location>
</feature>
<sequence>MDMRSWKKVLLQWITECGFMERNYFNIEQSDIDVFYQNFSSQHPKTSNSKYKRISDFLKEFYPQFEAHQDDENCLSSSDYIYIYSILLHFSCVKHPHTIFHEICQRLPIHDQQCIASFFKELLDVESPDKETLRHAIGHVVSTHVTPPRQHNDSFSSNQSVSSGVSVGGMGSGSGGSGGSVAGSLISNSLLSPGIGRCDSPLKTPKRCAGTQRISPTTPKSNLLEERTRELFNLRAQLETERYEKGLLEVQIKQNEDKILKLNQDNKKLLHQIQDLKNDLLVSTSDYSSSTNEDDAKSQLQKRLLKEISAKEDEIFKLNDIGRTLREEKSLIQEKLSYAEKQIVICMSRITELEFKIEELNEEIEKKNNTIKYLTDNKMELEQFINENRLGNTNSDLNGSMECFDGSFARNIGNNNASSNLSSPENLGASVIDIQLREKEHENSKLKEELEMVKDEHKRLAKNLQELAEKQAKEFDIVLEQSIYVESESEMSPEESSIQSDPLGQLSLFSNCMEKITSYHKMEKKRIQELEAENADLSLQVADGNEEILRLKTKVNERETENKALLEAMHKCHLELDQLLVQKQDLYIELQNTMALKDGLSDSLESLKEKMDLSAKTHQELSQSNSLLQTQLDELLVQQKDLIANSNRLEFDYKELQMKSLQETQEYEMHLKTLEVAMENLESDRNTLKMQYEELVKEHGELTTEARKADDHLLEMKNLLQEKQQAIEKLGNEITEFTKKNQKLEEKINTTMQEFEQEKYNHEVAQSNSQEEIKALEDEKEKLQKDIENSSALNKALEEKMSLLMHDYEQEKLKHENSREKVLSLEETLQKMQQEYQRETEKQQQEISASMQKNQNLFEQIENMKLVAMQEKQALESLQTLHHEEVKSLGDNFNKLRIEKQEENEKLLLDIRELSNKNKTLEIQWEQERHNYESLKTQHQREIEKLAGELTSLQCMLEETKELLNLKTQESNERQQLLADLYMKIKQILQLFETDSIQQDSLENIKNLEQEVKKLLQQNSDLTMQLKALEMTQNHDSKRMQQLLNELDESNMKITNLQSTFAQINEKAKTEQQELVEKMQQASKEYENSLEAMRSELTLEKEHHTTKERELLLVIAQHNEVKKLLNEKELEIEKLMETLTAVQEQNKKLKLYESRITECSQENNHLQQEIESFKQQVHQNAMRLLEADKALSELFDITKEQESIKKENWSLQETLSEKENALQSALEIQQDLERQLQEQSEAIDRLSETLAKFEQRKDTLDKQIQREQEEKALLIESLEKQADQLKSLEDDSKQQKTSMQEKYSELKQQLEELTVQNTKLQGDLLEREAELRMSLEDREQEREGFEQELNLLRKQMSETSEQLENFDMALMEILVIMENNFNLKHELQQQVEVKNFFNTTTDCNEQDHKLNNLRGNLNLILHLDKQIRTQLKELNLKHNEVLATLESTLKTNSNLQAKIAQQDKQLTELREQVENDEIIAEKRVSQEILRLEEDLLNLEKVNERLTHGNLQLQETMSIQEKDLKMANAKLHKLEEEKLMLKEEICTKTTLLEKLQQEEKSLQQLIKEKTQTQEKIMEKCKLLESQLKEKSTKLQHLDKQSGEFKEKLHKEEKKNEELRLELKSQQTEQAKLQEKLKLVQAANDSLETEVSNKTKELLGMNHRISELLQSLKNIEQQLQVTTRKLDESETLKLNSESSLQQMHSDAQQLRRDIDFLRAQQQTASEENNRLGKEIESLKQDKQHLREEIRDTKSDLQRANDNVTQLIQQISSIRLEKEAVVEENSLLRKQLDETGKHHSSSENKLKFIVEKSQDLERKLLAAENELKSVKATLEKREATAHKLTAENKKLKESQENATKRIEKLALKLGDSQAKGTKLERDNEKLAKTLEANATTLDALQKEKDILQNEAKALKERLSRAERAHENLATKVQNLEQINAELQETKQKLEASEIDGKTKLNKLEKMRQSNEEKMRKLANSLNNAENENVKLNLEIGSLNSELQEARGQAQHNNQERLLELANKLELSQQECTHHQELNEQLQQELEQLKDDKLNLSDQLSKVNLALQITKQHCEKLCSEMEDIRTELLAMRDEKSQFETQHETSSLKLKDLETQNDHLLHEHKNHVTTLESRIATLEENLGSKCQEVEVLQQEIQTLRDNSESHSAVLQQAATISETELQQLRMKISQTDEFLQKEQQITAQLRLDNQILHTKYQESKQRALDATKNSEERIKENRLELEGKLEKMKNKMKTLYTEEITKMKTKQERELAVIKSEMEILKNQNIKYEEHTRKLSHQIVRLNENILEYQKENAILSTKFKHLMETQDNEKFKRPSSIHVSTISSSTGPSAASNTGTNLAMEDEEGEVFNNTYLTDLKTGRMSEYMSREVCAEELKYRNSLLPPHLRSAYAAQYESEIGEDELKDGPHSFDDSMSALLSTTAGGTRKKCSGVTHYKRPGPPTPSKNGRLSFGGISTNSEPAREILKESFDSGANAVAAVSSSSSKTPARFNFFASRFSMGNATKDEKPLNKPNVDEEHFKKDKQKLAVTKAAINRRLLGGVVCTSTPRKSKLHYDQRRLLDQLLTSSPSPSPLTLDNKAVKLAKKITPPDVSYIETPVTALVYQHSPTIIKAPSRKQPTKRIEAIATGLKNKRRNSWIYGRRLSRRVEEICTPTSGETTSSAFSNTPKNKARRQTIGSATTTTSGGRVSHKTVILQKRLTKKKPAKERNARPSLHLKGGIFIKYRTHCHKGNQQNQMRCKSRKQRLDHFNQARDLRSFQDIVSPEGQNLTFDISCNNNYATFNRNKLGQTVILKDVKQEEEEVTEVENESFVSGSEVFACHTQDAIDYYPYNVCEYDTDEASDIKTDEQEDSLSKEEKNNIKKELITSFDLEQFDRYVSEVAKAGKSKDSTTTHSSNGSSEQFEKLVLETESSAPFEVKRIQFNVTGSSQSSYMPQSQETRQILLTTNSNVTPSPIDLREGPTHHNVIVDSPPLHNFSPNSNPANLSRIIYGGTVIYNRRLPNINTTYVRKSSIYIKNKNHNLSCDSMAGNDVILITNQTITVADLARMWKQMDSSARLIVSFAALASFTTLLGLFLSFYAKN</sequence>
<feature type="coiled-coil region" evidence="2">
    <location>
        <begin position="998"/>
        <end position="1176"/>
    </location>
</feature>
<dbReference type="STRING" id="35570.A0A1I8P418"/>
<name>A0A1I8P418_STOCA</name>
<feature type="region of interest" description="Disordered" evidence="3">
    <location>
        <begin position="2436"/>
        <end position="2470"/>
    </location>
</feature>
<dbReference type="EnsemblMetazoa" id="SCAU004646-RC">
    <property type="protein sequence ID" value="SCAU004646-PC"/>
    <property type="gene ID" value="SCAU004646"/>
</dbReference>
<dbReference type="Gene3D" id="1.10.287.1490">
    <property type="match status" value="1"/>
</dbReference>
<feature type="region of interest" description="Disordered" evidence="3">
    <location>
        <begin position="2326"/>
        <end position="2350"/>
    </location>
</feature>
<feature type="compositionally biased region" description="Low complexity" evidence="3">
    <location>
        <begin position="2332"/>
        <end position="2342"/>
    </location>
</feature>
<organism evidence="5 6">
    <name type="scientific">Stomoxys calcitrans</name>
    <name type="common">Stable fly</name>
    <name type="synonym">Conops calcitrans</name>
    <dbReference type="NCBI Taxonomy" id="35570"/>
    <lineage>
        <taxon>Eukaryota</taxon>
        <taxon>Metazoa</taxon>
        <taxon>Ecdysozoa</taxon>
        <taxon>Arthropoda</taxon>
        <taxon>Hexapoda</taxon>
        <taxon>Insecta</taxon>
        <taxon>Pterygota</taxon>
        <taxon>Neoptera</taxon>
        <taxon>Endopterygota</taxon>
        <taxon>Diptera</taxon>
        <taxon>Brachycera</taxon>
        <taxon>Muscomorpha</taxon>
        <taxon>Muscoidea</taxon>
        <taxon>Muscidae</taxon>
        <taxon>Stomoxys</taxon>
    </lineage>
</organism>
<keyword evidence="6" id="KW-1185">Reference proteome</keyword>
<feature type="transmembrane region" description="Helical" evidence="4">
    <location>
        <begin position="3074"/>
        <end position="3096"/>
    </location>
</feature>
<dbReference type="SUPFAM" id="SSF57997">
    <property type="entry name" value="Tropomyosin"/>
    <property type="match status" value="1"/>
</dbReference>
<feature type="region of interest" description="Disordered" evidence="3">
    <location>
        <begin position="144"/>
        <end position="178"/>
    </location>
</feature>
<keyword evidence="4" id="KW-0812">Transmembrane</keyword>
<feature type="region of interest" description="Disordered" evidence="3">
    <location>
        <begin position="2898"/>
        <end position="2918"/>
    </location>
</feature>
<reference evidence="5" key="1">
    <citation type="submission" date="2020-05" db="UniProtKB">
        <authorList>
            <consortium name="EnsemblMetazoa"/>
        </authorList>
    </citation>
    <scope>IDENTIFICATION</scope>
    <source>
        <strain evidence="5">USDA</strain>
    </source>
</reference>
<keyword evidence="4" id="KW-0472">Membrane</keyword>
<feature type="coiled-coil region" evidence="2">
    <location>
        <begin position="1803"/>
        <end position="2164"/>
    </location>
</feature>
<evidence type="ECO:0000256" key="2">
    <source>
        <dbReference type="SAM" id="Coils"/>
    </source>
</evidence>
<evidence type="ECO:0000256" key="3">
    <source>
        <dbReference type="SAM" id="MobiDB-lite"/>
    </source>
</evidence>
<feature type="coiled-coil region" evidence="2">
    <location>
        <begin position="1445"/>
        <end position="1774"/>
    </location>
</feature>
<feature type="compositionally biased region" description="Low complexity" evidence="3">
    <location>
        <begin position="154"/>
        <end position="165"/>
    </location>
</feature>
<dbReference type="KEGG" id="scac:106096004"/>
<feature type="coiled-coil region" evidence="2">
    <location>
        <begin position="886"/>
        <end position="963"/>
    </location>
</feature>
<dbReference type="VEuPathDB" id="VectorBase:SCAU004646"/>
<proteinExistence type="predicted"/>
<gene>
    <name evidence="5" type="primary">106096004</name>
</gene>
<evidence type="ECO:0000256" key="4">
    <source>
        <dbReference type="SAM" id="Phobius"/>
    </source>
</evidence>
<feature type="compositionally biased region" description="Gly residues" evidence="3">
    <location>
        <begin position="166"/>
        <end position="178"/>
    </location>
</feature>
<evidence type="ECO:0000313" key="6">
    <source>
        <dbReference type="Proteomes" id="UP000095300"/>
    </source>
</evidence>
<dbReference type="Proteomes" id="UP000095300">
    <property type="component" value="Unassembled WGS sequence"/>
</dbReference>
<feature type="compositionally biased region" description="Low complexity" evidence="3">
    <location>
        <begin position="2689"/>
        <end position="2702"/>
    </location>
</feature>
<accession>A0A1I8P418</accession>
<feature type="region of interest" description="Disordered" evidence="3">
    <location>
        <begin position="2669"/>
        <end position="2703"/>
    </location>
</feature>
<feature type="coiled-coil region" evidence="2">
    <location>
        <begin position="343"/>
        <end position="377"/>
    </location>
</feature>
<feature type="coiled-coil region" evidence="2">
    <location>
        <begin position="252"/>
        <end position="279"/>
    </location>
</feature>
<feature type="coiled-coil region" evidence="2">
    <location>
        <begin position="664"/>
        <end position="853"/>
    </location>
</feature>
<dbReference type="PANTHER" id="PTHR23160:SF19">
    <property type="entry name" value="MYOSIN HEAVY CHAIN-RELATED PROTEIN"/>
    <property type="match status" value="1"/>
</dbReference>
<feature type="coiled-coil region" evidence="2">
    <location>
        <begin position="2226"/>
        <end position="2314"/>
    </location>
</feature>
<feature type="coiled-coil region" evidence="2">
    <location>
        <begin position="1215"/>
        <end position="1369"/>
    </location>
</feature>
<protein>
    <submittedName>
        <fullName evidence="5">Uncharacterized protein</fullName>
    </submittedName>
</protein>
<feature type="compositionally biased region" description="Basic residues" evidence="3">
    <location>
        <begin position="2440"/>
        <end position="2452"/>
    </location>
</feature>
<feature type="coiled-coil region" evidence="2">
    <location>
        <begin position="429"/>
        <end position="474"/>
    </location>
</feature>
<feature type="compositionally biased region" description="Polar residues" evidence="3">
    <location>
        <begin position="2907"/>
        <end position="2916"/>
    </location>
</feature>